<protein>
    <submittedName>
        <fullName evidence="1">Uncharacterized protein</fullName>
    </submittedName>
</protein>
<gene>
    <name evidence="1" type="ORF">CVT26_013891</name>
</gene>
<sequence length="250" mass="27899">MGDTLKSILSVFKNTKISFDIRVYIAEIEALSANITLDLDEPDTKIERYGKLRLLNGHVLASRAAYADSPKSARRRSEWFEGIHSTASSVVSNKSPGTLFFGNAHAFYRIKTATDLHCLVVFTVLQEDIEVLEFHCGKWKKDSLEVADVKEIQALVGIWKGVKTKKIYILRKHPALAMLNEEERGIDEVDDGQVNFSENKVVTKTFQGPFCVDYKDHVLPADVLPPGISSVTDVLDKLEESMETSGRPVG</sequence>
<dbReference type="EMBL" id="NHYE01001107">
    <property type="protein sequence ID" value="PPQ98490.1"/>
    <property type="molecule type" value="Genomic_DNA"/>
</dbReference>
<evidence type="ECO:0000313" key="1">
    <source>
        <dbReference type="EMBL" id="PPQ98490.1"/>
    </source>
</evidence>
<evidence type="ECO:0000313" key="2">
    <source>
        <dbReference type="Proteomes" id="UP000284706"/>
    </source>
</evidence>
<proteinExistence type="predicted"/>
<organism evidence="1 2">
    <name type="scientific">Gymnopilus dilepis</name>
    <dbReference type="NCBI Taxonomy" id="231916"/>
    <lineage>
        <taxon>Eukaryota</taxon>
        <taxon>Fungi</taxon>
        <taxon>Dikarya</taxon>
        <taxon>Basidiomycota</taxon>
        <taxon>Agaricomycotina</taxon>
        <taxon>Agaricomycetes</taxon>
        <taxon>Agaricomycetidae</taxon>
        <taxon>Agaricales</taxon>
        <taxon>Agaricineae</taxon>
        <taxon>Hymenogastraceae</taxon>
        <taxon>Gymnopilus</taxon>
    </lineage>
</organism>
<dbReference type="AlphaFoldDB" id="A0A409Y644"/>
<dbReference type="OrthoDB" id="3359887at2759"/>
<dbReference type="Proteomes" id="UP000284706">
    <property type="component" value="Unassembled WGS sequence"/>
</dbReference>
<keyword evidence="2" id="KW-1185">Reference proteome</keyword>
<dbReference type="InParanoid" id="A0A409Y644"/>
<comment type="caution">
    <text evidence="1">The sequence shown here is derived from an EMBL/GenBank/DDBJ whole genome shotgun (WGS) entry which is preliminary data.</text>
</comment>
<name>A0A409Y644_9AGAR</name>
<reference evidence="1 2" key="1">
    <citation type="journal article" date="2018" name="Evol. Lett.">
        <title>Horizontal gene cluster transfer increased hallucinogenic mushroom diversity.</title>
        <authorList>
            <person name="Reynolds H.T."/>
            <person name="Vijayakumar V."/>
            <person name="Gluck-Thaler E."/>
            <person name="Korotkin H.B."/>
            <person name="Matheny P.B."/>
            <person name="Slot J.C."/>
        </authorList>
    </citation>
    <scope>NUCLEOTIDE SEQUENCE [LARGE SCALE GENOMIC DNA]</scope>
    <source>
        <strain evidence="1 2">SRW20</strain>
    </source>
</reference>
<accession>A0A409Y644</accession>